<reference evidence="4" key="1">
    <citation type="journal article" date="2014" name="Front. Microbiol.">
        <title>High frequency of phylogenetically diverse reductive dehalogenase-homologous genes in deep subseafloor sedimentary metagenomes.</title>
        <authorList>
            <person name="Kawai M."/>
            <person name="Futagami T."/>
            <person name="Toyoda A."/>
            <person name="Takaki Y."/>
            <person name="Nishi S."/>
            <person name="Hori S."/>
            <person name="Arai W."/>
            <person name="Tsubouchi T."/>
            <person name="Morono Y."/>
            <person name="Uchiyama I."/>
            <person name="Ito T."/>
            <person name="Fujiyama A."/>
            <person name="Inagaki F."/>
            <person name="Takami H."/>
        </authorList>
    </citation>
    <scope>NUCLEOTIDE SEQUENCE</scope>
    <source>
        <strain evidence="4">Expedition CK06-06</strain>
    </source>
</reference>
<dbReference type="Pfam" id="PF13205">
    <property type="entry name" value="Big_5"/>
    <property type="match status" value="2"/>
</dbReference>
<feature type="domain" description="Cohesin" evidence="2">
    <location>
        <begin position="47"/>
        <end position="176"/>
    </location>
</feature>
<comment type="caution">
    <text evidence="4">The sequence shown here is derived from an EMBL/GenBank/DDBJ whole genome shotgun (WGS) entry which is preliminary data.</text>
</comment>
<feature type="domain" description="SbsA Ig-like" evidence="3">
    <location>
        <begin position="180"/>
        <end position="255"/>
    </location>
</feature>
<name>X1TZB6_9ZZZZ</name>
<evidence type="ECO:0008006" key="5">
    <source>
        <dbReference type="Google" id="ProtNLM"/>
    </source>
</evidence>
<dbReference type="CDD" id="cd08547">
    <property type="entry name" value="Type_II_cohesin"/>
    <property type="match status" value="1"/>
</dbReference>
<dbReference type="Gene3D" id="2.60.40.680">
    <property type="match status" value="1"/>
</dbReference>
<organism evidence="4">
    <name type="scientific">marine sediment metagenome</name>
    <dbReference type="NCBI Taxonomy" id="412755"/>
    <lineage>
        <taxon>unclassified sequences</taxon>
        <taxon>metagenomes</taxon>
        <taxon>ecological metagenomes</taxon>
    </lineage>
</organism>
<evidence type="ECO:0000256" key="1">
    <source>
        <dbReference type="ARBA" id="ARBA00022729"/>
    </source>
</evidence>
<evidence type="ECO:0000313" key="4">
    <source>
        <dbReference type="EMBL" id="GAJ10594.1"/>
    </source>
</evidence>
<dbReference type="Gene3D" id="2.60.40.3710">
    <property type="match status" value="1"/>
</dbReference>
<keyword evidence="1" id="KW-0732">Signal</keyword>
<dbReference type="EMBL" id="BARW01028224">
    <property type="protein sequence ID" value="GAJ10594.1"/>
    <property type="molecule type" value="Genomic_DNA"/>
</dbReference>
<dbReference type="Pfam" id="PF00963">
    <property type="entry name" value="Cohesin"/>
    <property type="match status" value="1"/>
</dbReference>
<dbReference type="InterPro" id="IPR032812">
    <property type="entry name" value="SbsA_Ig"/>
</dbReference>
<protein>
    <recommendedName>
        <fullName evidence="5">SbsA Ig-like domain-containing protein</fullName>
    </recommendedName>
</protein>
<dbReference type="InterPro" id="IPR008965">
    <property type="entry name" value="CBM2/CBM3_carb-bd_dom_sf"/>
</dbReference>
<dbReference type="GO" id="GO:0030246">
    <property type="term" value="F:carbohydrate binding"/>
    <property type="evidence" value="ECO:0007669"/>
    <property type="project" value="InterPro"/>
</dbReference>
<dbReference type="GO" id="GO:0000272">
    <property type="term" value="P:polysaccharide catabolic process"/>
    <property type="evidence" value="ECO:0007669"/>
    <property type="project" value="InterPro"/>
</dbReference>
<evidence type="ECO:0000259" key="3">
    <source>
        <dbReference type="Pfam" id="PF13205"/>
    </source>
</evidence>
<dbReference type="InterPro" id="IPR002102">
    <property type="entry name" value="Cohesin_dom"/>
</dbReference>
<sequence>FTPGADLAYSTTYTATLSTAITDVAGNPLTSAYSWSFTTVSAPSEGVTVSIDAPAEAAAGSDFTANVSIANVVGFDACNYDVSFDASVLELTSVTSGLIGSTTIPVSALNEISSGTWRIVQNVEGYAGVSGSGYLAVLHFTVIGAEGTSSAISLSNGMLGNNLAEEITATWTGDSVSITDTIPPSVSSVSPVADATGVAVGTTVSVTFSEAVASATITTSSFTLDSVAGSVFYDSGTYTATFTPGADLAYSTTYT</sequence>
<accession>X1TZB6</accession>
<proteinExistence type="predicted"/>
<feature type="non-terminal residue" evidence="4">
    <location>
        <position position="255"/>
    </location>
</feature>
<evidence type="ECO:0000259" key="2">
    <source>
        <dbReference type="Pfam" id="PF00963"/>
    </source>
</evidence>
<feature type="domain" description="SbsA Ig-like" evidence="3">
    <location>
        <begin position="1"/>
        <end position="39"/>
    </location>
</feature>
<dbReference type="SUPFAM" id="SSF49384">
    <property type="entry name" value="Carbohydrate-binding domain"/>
    <property type="match status" value="1"/>
</dbReference>
<gene>
    <name evidence="4" type="ORF">S12H4_45621</name>
</gene>
<dbReference type="AlphaFoldDB" id="X1TZB6"/>
<feature type="non-terminal residue" evidence="4">
    <location>
        <position position="1"/>
    </location>
</feature>